<keyword evidence="8" id="KW-1185">Reference proteome</keyword>
<comment type="pathway">
    <text evidence="1">Metabolic intermediate metabolism; (S)-3-hydroxy-3-methylglutaryl-CoA degradation; acetoacetate from (S)-3-hydroxy-3-methylglutaryl-CoA: step 1/1.</text>
</comment>
<dbReference type="AlphaFoldDB" id="A0A081NMD7"/>
<evidence type="ECO:0000256" key="2">
    <source>
        <dbReference type="ARBA" id="ARBA00009405"/>
    </source>
</evidence>
<dbReference type="GO" id="GO:0006552">
    <property type="term" value="P:L-leucine catabolic process"/>
    <property type="evidence" value="ECO:0007669"/>
    <property type="project" value="TreeGrafter"/>
</dbReference>
<protein>
    <recommendedName>
        <fullName evidence="3">hydroxymethylglutaryl-CoA lyase</fullName>
        <ecNumber evidence="3">4.1.3.4</ecNumber>
    </recommendedName>
</protein>
<dbReference type="EC" id="4.1.3.4" evidence="3"/>
<dbReference type="CDD" id="cd07938">
    <property type="entry name" value="DRE_TIM_HMGL"/>
    <property type="match status" value="1"/>
</dbReference>
<proteinExistence type="inferred from homology"/>
<dbReference type="InterPro" id="IPR043594">
    <property type="entry name" value="HMGL"/>
</dbReference>
<dbReference type="NCBIfam" id="NF004283">
    <property type="entry name" value="PRK05692.1"/>
    <property type="match status" value="1"/>
</dbReference>
<dbReference type="Pfam" id="PF00682">
    <property type="entry name" value="HMGL-like"/>
    <property type="match status" value="1"/>
</dbReference>
<evidence type="ECO:0000256" key="1">
    <source>
        <dbReference type="ARBA" id="ARBA00005143"/>
    </source>
</evidence>
<dbReference type="FunFam" id="3.20.20.70:FF:000201">
    <property type="entry name" value="Hydroxymethylglutaryl-CoA lyase"/>
    <property type="match status" value="1"/>
</dbReference>
<dbReference type="PANTHER" id="PTHR42738:SF7">
    <property type="entry name" value="HYDROXYMETHYLGLUTARYL-COA LYASE"/>
    <property type="match status" value="1"/>
</dbReference>
<evidence type="ECO:0000256" key="4">
    <source>
        <dbReference type="ARBA" id="ARBA00022723"/>
    </source>
</evidence>
<dbReference type="OrthoDB" id="9784013at2"/>
<dbReference type="RefSeq" id="WP_034833535.1">
    <property type="nucleotide sequence ID" value="NZ_JOKH01000001.1"/>
</dbReference>
<dbReference type="GO" id="GO:0004419">
    <property type="term" value="F:hydroxymethylglutaryl-CoA lyase activity"/>
    <property type="evidence" value="ECO:0007669"/>
    <property type="project" value="UniProtKB-EC"/>
</dbReference>
<dbReference type="PANTHER" id="PTHR42738">
    <property type="entry name" value="HYDROXYMETHYLGLUTARYL-COA LYASE"/>
    <property type="match status" value="1"/>
</dbReference>
<name>A0A081NMD7_9GAMM</name>
<sequence length="301" mass="32189">MLPDSVRIVEVGARDGLQNLPTPVSPEIRAQLVDLLSQSGLRHIETGSFVSPKSVPQMAESDQVFQTIYRQDNVVYAALTPNLRGMEDALKAGANEAAVFASASEGFSQKNINCSIAESLKRFEPVMELAKQHNIPVRGYVSCIISCPYDGETTPQQVAEVTKALYQMGCYEVSLGDTVGTGTPLRVKKVLEACNRNVPMEHLAAHYHNTYGQALANIYASLEEGLAVVDSAVAGLGGCPYAPGASGNVATEDVLYLMEGLNIKTGIQMDKLLKAATFICKQLGIRSRSSTGLALKPHSSG</sequence>
<evidence type="ECO:0000313" key="8">
    <source>
        <dbReference type="Proteomes" id="UP000028073"/>
    </source>
</evidence>
<accession>A0A081NMD7</accession>
<dbReference type="GO" id="GO:0046872">
    <property type="term" value="F:metal ion binding"/>
    <property type="evidence" value="ECO:0007669"/>
    <property type="project" value="UniProtKB-KW"/>
</dbReference>
<dbReference type="InterPro" id="IPR013785">
    <property type="entry name" value="Aldolase_TIM"/>
</dbReference>
<evidence type="ECO:0000256" key="5">
    <source>
        <dbReference type="ARBA" id="ARBA00023239"/>
    </source>
</evidence>
<dbReference type="EMBL" id="JOKH01000001">
    <property type="protein sequence ID" value="KEQ19610.1"/>
    <property type="molecule type" value="Genomic_DNA"/>
</dbReference>
<dbReference type="eggNOG" id="COG0119">
    <property type="taxonomic scope" value="Bacteria"/>
</dbReference>
<evidence type="ECO:0000256" key="3">
    <source>
        <dbReference type="ARBA" id="ARBA00012910"/>
    </source>
</evidence>
<dbReference type="Gene3D" id="3.20.20.70">
    <property type="entry name" value="Aldolase class I"/>
    <property type="match status" value="1"/>
</dbReference>
<evidence type="ECO:0000313" key="7">
    <source>
        <dbReference type="EMBL" id="KEQ19610.1"/>
    </source>
</evidence>
<reference evidence="7 8" key="1">
    <citation type="submission" date="2014-06" db="EMBL/GenBank/DDBJ databases">
        <title>Whole Genome Sequences of Three Symbiotic Endozoicomonas Bacteria.</title>
        <authorList>
            <person name="Neave M.J."/>
            <person name="Apprill A."/>
            <person name="Voolstra C.R."/>
        </authorList>
    </citation>
    <scope>NUCLEOTIDE SEQUENCE [LARGE SCALE GENOMIC DNA]</scope>
    <source>
        <strain evidence="7 8">DSM 25634</strain>
    </source>
</reference>
<comment type="caution">
    <text evidence="7">The sequence shown here is derived from an EMBL/GenBank/DDBJ whole genome shotgun (WGS) entry which is preliminary data.</text>
</comment>
<dbReference type="GO" id="GO:0046951">
    <property type="term" value="P:ketone body biosynthetic process"/>
    <property type="evidence" value="ECO:0007669"/>
    <property type="project" value="TreeGrafter"/>
</dbReference>
<keyword evidence="5 7" id="KW-0456">Lyase</keyword>
<organism evidence="7 8">
    <name type="scientific">Endozoicomonas numazuensis</name>
    <dbReference type="NCBI Taxonomy" id="1137799"/>
    <lineage>
        <taxon>Bacteria</taxon>
        <taxon>Pseudomonadati</taxon>
        <taxon>Pseudomonadota</taxon>
        <taxon>Gammaproteobacteria</taxon>
        <taxon>Oceanospirillales</taxon>
        <taxon>Endozoicomonadaceae</taxon>
        <taxon>Endozoicomonas</taxon>
    </lineage>
</organism>
<dbReference type="SUPFAM" id="SSF51569">
    <property type="entry name" value="Aldolase"/>
    <property type="match status" value="1"/>
</dbReference>
<gene>
    <name evidence="7" type="ORF">GZ78_06850</name>
</gene>
<dbReference type="PROSITE" id="PS50991">
    <property type="entry name" value="PYR_CT"/>
    <property type="match status" value="1"/>
</dbReference>
<feature type="domain" description="Pyruvate carboxyltransferase" evidence="6">
    <location>
        <begin position="6"/>
        <end position="273"/>
    </location>
</feature>
<dbReference type="Proteomes" id="UP000028073">
    <property type="component" value="Unassembled WGS sequence"/>
</dbReference>
<evidence type="ECO:0000259" key="6">
    <source>
        <dbReference type="PROSITE" id="PS50991"/>
    </source>
</evidence>
<dbReference type="InterPro" id="IPR000891">
    <property type="entry name" value="PYR_CT"/>
</dbReference>
<dbReference type="STRING" id="1137799.GZ78_06850"/>
<keyword evidence="4" id="KW-0479">Metal-binding</keyword>
<comment type="similarity">
    <text evidence="2">Belongs to the HMG-CoA lyase family.</text>
</comment>